<evidence type="ECO:0000256" key="5">
    <source>
        <dbReference type="SAM" id="Phobius"/>
    </source>
</evidence>
<dbReference type="InterPro" id="IPR037185">
    <property type="entry name" value="EmrE-like"/>
</dbReference>
<dbReference type="EMBL" id="JAMSHJ010000005">
    <property type="protein sequence ID" value="KAI5408753.1"/>
    <property type="molecule type" value="Genomic_DNA"/>
</dbReference>
<dbReference type="Gramene" id="Psat5g160680.1">
    <property type="protein sequence ID" value="Psat5g160680.1.cds"/>
    <property type="gene ID" value="Psat5g160680"/>
</dbReference>
<dbReference type="AlphaFoldDB" id="A0A9D4WVY1"/>
<dbReference type="Pfam" id="PF03151">
    <property type="entry name" value="TPT"/>
    <property type="match status" value="1"/>
</dbReference>
<gene>
    <name evidence="7" type="ORF">KIW84_054550</name>
</gene>
<dbReference type="Gramene" id="Psat05G0455000-T1">
    <property type="protein sequence ID" value="KAI5408753.1"/>
    <property type="gene ID" value="KIW84_054550"/>
</dbReference>
<keyword evidence="2 5" id="KW-0812">Transmembrane</keyword>
<sequence>MWFLISKVEISFTHIIKSVEPAFSVLVSRFLFGESFPLQVYLSLLPIIGGCALAVVTELNFNMIGFMGAMISNVAFVFRNIFPKKGMKGMYVSGMNYYAFLSISSLLLSTPFAIVVQGPTLWVAGWQTTVSQIGPNFVW</sequence>
<dbReference type="InterPro" id="IPR004853">
    <property type="entry name" value="Sugar_P_trans_dom"/>
</dbReference>
<keyword evidence="3 5" id="KW-1133">Transmembrane helix</keyword>
<evidence type="ECO:0000313" key="8">
    <source>
        <dbReference type="Proteomes" id="UP001058974"/>
    </source>
</evidence>
<evidence type="ECO:0000256" key="1">
    <source>
        <dbReference type="ARBA" id="ARBA00004141"/>
    </source>
</evidence>
<evidence type="ECO:0000259" key="6">
    <source>
        <dbReference type="Pfam" id="PF03151"/>
    </source>
</evidence>
<dbReference type="PANTHER" id="PTHR11132">
    <property type="entry name" value="SOLUTE CARRIER FAMILY 35"/>
    <property type="match status" value="1"/>
</dbReference>
<name>A0A9D4WVY1_PEA</name>
<proteinExistence type="predicted"/>
<feature type="transmembrane region" description="Helical" evidence="5">
    <location>
        <begin position="63"/>
        <end position="82"/>
    </location>
</feature>
<accession>A0A9D4WVY1</accession>
<keyword evidence="8" id="KW-1185">Reference proteome</keyword>
<evidence type="ECO:0000256" key="4">
    <source>
        <dbReference type="ARBA" id="ARBA00023136"/>
    </source>
</evidence>
<comment type="subcellular location">
    <subcellularLocation>
        <location evidence="1">Membrane</location>
        <topology evidence="1">Multi-pass membrane protein</topology>
    </subcellularLocation>
</comment>
<feature type="transmembrane region" description="Helical" evidence="5">
    <location>
        <begin position="38"/>
        <end position="57"/>
    </location>
</feature>
<keyword evidence="4 5" id="KW-0472">Membrane</keyword>
<feature type="transmembrane region" description="Helical" evidence="5">
    <location>
        <begin position="94"/>
        <end position="116"/>
    </location>
</feature>
<dbReference type="InterPro" id="IPR050186">
    <property type="entry name" value="TPT_transporter"/>
</dbReference>
<dbReference type="GO" id="GO:0016020">
    <property type="term" value="C:membrane"/>
    <property type="evidence" value="ECO:0007669"/>
    <property type="project" value="UniProtKB-SubCell"/>
</dbReference>
<evidence type="ECO:0000256" key="2">
    <source>
        <dbReference type="ARBA" id="ARBA00022692"/>
    </source>
</evidence>
<reference evidence="7 8" key="1">
    <citation type="journal article" date="2022" name="Nat. Genet.">
        <title>Improved pea reference genome and pan-genome highlight genomic features and evolutionary characteristics.</title>
        <authorList>
            <person name="Yang T."/>
            <person name="Liu R."/>
            <person name="Luo Y."/>
            <person name="Hu S."/>
            <person name="Wang D."/>
            <person name="Wang C."/>
            <person name="Pandey M.K."/>
            <person name="Ge S."/>
            <person name="Xu Q."/>
            <person name="Li N."/>
            <person name="Li G."/>
            <person name="Huang Y."/>
            <person name="Saxena R.K."/>
            <person name="Ji Y."/>
            <person name="Li M."/>
            <person name="Yan X."/>
            <person name="He Y."/>
            <person name="Liu Y."/>
            <person name="Wang X."/>
            <person name="Xiang C."/>
            <person name="Varshney R.K."/>
            <person name="Ding H."/>
            <person name="Gao S."/>
            <person name="Zong X."/>
        </authorList>
    </citation>
    <scope>NUCLEOTIDE SEQUENCE [LARGE SCALE GENOMIC DNA]</scope>
    <source>
        <strain evidence="7 8">cv. Zhongwan 6</strain>
    </source>
</reference>
<comment type="caution">
    <text evidence="7">The sequence shown here is derived from an EMBL/GenBank/DDBJ whole genome shotgun (WGS) entry which is preliminary data.</text>
</comment>
<protein>
    <submittedName>
        <fullName evidence="7">Glycerol-3-phosphate O-acyltransferase 2</fullName>
    </submittedName>
</protein>
<organism evidence="7 8">
    <name type="scientific">Pisum sativum</name>
    <name type="common">Garden pea</name>
    <name type="synonym">Lathyrus oleraceus</name>
    <dbReference type="NCBI Taxonomy" id="3888"/>
    <lineage>
        <taxon>Eukaryota</taxon>
        <taxon>Viridiplantae</taxon>
        <taxon>Streptophyta</taxon>
        <taxon>Embryophyta</taxon>
        <taxon>Tracheophyta</taxon>
        <taxon>Spermatophyta</taxon>
        <taxon>Magnoliopsida</taxon>
        <taxon>eudicotyledons</taxon>
        <taxon>Gunneridae</taxon>
        <taxon>Pentapetalae</taxon>
        <taxon>rosids</taxon>
        <taxon>fabids</taxon>
        <taxon>Fabales</taxon>
        <taxon>Fabaceae</taxon>
        <taxon>Papilionoideae</taxon>
        <taxon>50 kb inversion clade</taxon>
        <taxon>NPAAA clade</taxon>
        <taxon>Hologalegina</taxon>
        <taxon>IRL clade</taxon>
        <taxon>Fabeae</taxon>
        <taxon>Lathyrus</taxon>
    </lineage>
</organism>
<evidence type="ECO:0000256" key="3">
    <source>
        <dbReference type="ARBA" id="ARBA00022989"/>
    </source>
</evidence>
<dbReference type="SUPFAM" id="SSF103481">
    <property type="entry name" value="Multidrug resistance efflux transporter EmrE"/>
    <property type="match status" value="1"/>
</dbReference>
<dbReference type="Proteomes" id="UP001058974">
    <property type="component" value="Chromosome 5"/>
</dbReference>
<evidence type="ECO:0000313" key="7">
    <source>
        <dbReference type="EMBL" id="KAI5408753.1"/>
    </source>
</evidence>
<feature type="domain" description="Sugar phosphate transporter" evidence="6">
    <location>
        <begin position="5"/>
        <end position="129"/>
    </location>
</feature>